<evidence type="ECO:0000313" key="1">
    <source>
        <dbReference type="EMBL" id="KAJ4467293.1"/>
    </source>
</evidence>
<sequence length="203" mass="22854">MASLTGLQSPTFRMRLMCWAAMGATRVLRDSNPMQIILVEDDDSLYLPQELDSPGLREAYLSSGSCSFRTCTRSMRIPALYLIKLLKDTYDPNTELKDAQINHILHYDVEIPGVRHQNVKVTTGYSAIMKQRNIAVWGVSLAPHWPAHLVGAFSTTRESNMPIATPDNETAMPVQQTMERAHGEFYRLLAIPTGTEVYQFCAF</sequence>
<evidence type="ECO:0000313" key="2">
    <source>
        <dbReference type="Proteomes" id="UP001150217"/>
    </source>
</evidence>
<comment type="caution">
    <text evidence="1">The sequence shown here is derived from an EMBL/GenBank/DDBJ whole genome shotgun (WGS) entry which is preliminary data.</text>
</comment>
<gene>
    <name evidence="1" type="ORF">C8R41DRAFT_925843</name>
</gene>
<accession>A0ABQ8V3M2</accession>
<reference evidence="1" key="1">
    <citation type="submission" date="2022-08" db="EMBL/GenBank/DDBJ databases">
        <title>A Global Phylogenomic Analysis of the Shiitake Genus Lentinula.</title>
        <authorList>
            <consortium name="DOE Joint Genome Institute"/>
            <person name="Sierra-Patev S."/>
            <person name="Min B."/>
            <person name="Naranjo-Ortiz M."/>
            <person name="Looney B."/>
            <person name="Konkel Z."/>
            <person name="Slot J.C."/>
            <person name="Sakamoto Y."/>
            <person name="Steenwyk J.L."/>
            <person name="Rokas A."/>
            <person name="Carro J."/>
            <person name="Camarero S."/>
            <person name="Ferreira P."/>
            <person name="Molpeceres G."/>
            <person name="Ruiz-Duenas F.J."/>
            <person name="Serrano A."/>
            <person name="Henrissat B."/>
            <person name="Drula E."/>
            <person name="Hughes K.W."/>
            <person name="Mata J.L."/>
            <person name="Ishikawa N.K."/>
            <person name="Vargas-Isla R."/>
            <person name="Ushijima S."/>
            <person name="Smith C.A."/>
            <person name="Ahrendt S."/>
            <person name="Andreopoulos W."/>
            <person name="He G."/>
            <person name="Labutti K."/>
            <person name="Lipzen A."/>
            <person name="Ng V."/>
            <person name="Riley R."/>
            <person name="Sandor L."/>
            <person name="Barry K."/>
            <person name="Martinez A.T."/>
            <person name="Xiao Y."/>
            <person name="Gibbons J.G."/>
            <person name="Terashima K."/>
            <person name="Grigoriev I.V."/>
            <person name="Hibbett D.S."/>
        </authorList>
    </citation>
    <scope>NUCLEOTIDE SEQUENCE</scope>
    <source>
        <strain evidence="1">RHP3577 ss4</strain>
    </source>
</reference>
<name>A0ABQ8V3M2_9AGAR</name>
<dbReference type="EMBL" id="JANVFT010000109">
    <property type="protein sequence ID" value="KAJ4467293.1"/>
    <property type="molecule type" value="Genomic_DNA"/>
</dbReference>
<protein>
    <submittedName>
        <fullName evidence="1">Uncharacterized protein</fullName>
    </submittedName>
</protein>
<proteinExistence type="predicted"/>
<dbReference type="Proteomes" id="UP001150217">
    <property type="component" value="Unassembled WGS sequence"/>
</dbReference>
<keyword evidence="2" id="KW-1185">Reference proteome</keyword>
<organism evidence="1 2">
    <name type="scientific">Lentinula lateritia</name>
    <dbReference type="NCBI Taxonomy" id="40482"/>
    <lineage>
        <taxon>Eukaryota</taxon>
        <taxon>Fungi</taxon>
        <taxon>Dikarya</taxon>
        <taxon>Basidiomycota</taxon>
        <taxon>Agaricomycotina</taxon>
        <taxon>Agaricomycetes</taxon>
        <taxon>Agaricomycetidae</taxon>
        <taxon>Agaricales</taxon>
        <taxon>Marasmiineae</taxon>
        <taxon>Omphalotaceae</taxon>
        <taxon>Lentinula</taxon>
    </lineage>
</organism>